<feature type="transmembrane region" description="Helical" evidence="1">
    <location>
        <begin position="6"/>
        <end position="27"/>
    </location>
</feature>
<organism evidence="2">
    <name type="scientific">Strongyloides ratti</name>
    <name type="common">Parasitic roundworm</name>
    <dbReference type="NCBI Taxonomy" id="34506"/>
    <lineage>
        <taxon>Eukaryota</taxon>
        <taxon>Metazoa</taxon>
        <taxon>Ecdysozoa</taxon>
        <taxon>Nematoda</taxon>
        <taxon>Chromadorea</taxon>
        <taxon>Rhabditida</taxon>
        <taxon>Tylenchina</taxon>
        <taxon>Panagrolaimomorpha</taxon>
        <taxon>Strongyloidoidea</taxon>
        <taxon>Strongyloididae</taxon>
        <taxon>Strongyloides</taxon>
    </lineage>
</organism>
<dbReference type="CTD" id="36383414"/>
<dbReference type="Proteomes" id="UP000035682">
    <property type="component" value="Unplaced"/>
</dbReference>
<dbReference type="AlphaFoldDB" id="A0A090LTR4"/>
<evidence type="ECO:0000313" key="5">
    <source>
        <dbReference type="WormBase" id="SRAE_X000036100"/>
    </source>
</evidence>
<evidence type="ECO:0000313" key="3">
    <source>
        <dbReference type="Proteomes" id="UP000035682"/>
    </source>
</evidence>
<dbReference type="WormBase" id="SRAE_X000036100">
    <property type="protein sequence ID" value="SRP00804"/>
    <property type="gene ID" value="WBGene00265920"/>
</dbReference>
<dbReference type="RefSeq" id="XP_024510230.1">
    <property type="nucleotide sequence ID" value="XM_024644698.1"/>
</dbReference>
<sequence length="89" mass="10278">MFVVISFGILALVLVGAFVIWFYELFYSSDIKKDINKNNEEVKKFSLNDRILLQDKLYNDSECEELLVIEKSDCSGNVSLHKKEHSSDN</sequence>
<keyword evidence="3" id="KW-1185">Reference proteome</keyword>
<protein>
    <submittedName>
        <fullName evidence="2 4">Uncharacterized protein</fullName>
    </submittedName>
</protein>
<accession>A0A090LTR4</accession>
<reference evidence="2 3" key="1">
    <citation type="submission" date="2014-09" db="EMBL/GenBank/DDBJ databases">
        <authorList>
            <person name="Martin A.A."/>
        </authorList>
    </citation>
    <scope>NUCLEOTIDE SEQUENCE</scope>
    <source>
        <strain evidence="3">ED321</strain>
        <strain evidence="2">ED321 Heterogonic</strain>
    </source>
</reference>
<evidence type="ECO:0000256" key="1">
    <source>
        <dbReference type="SAM" id="Phobius"/>
    </source>
</evidence>
<keyword evidence="1" id="KW-0812">Transmembrane</keyword>
<keyword evidence="1" id="KW-0472">Membrane</keyword>
<dbReference type="EMBL" id="LN609530">
    <property type="protein sequence ID" value="CEF71034.1"/>
    <property type="molecule type" value="Genomic_DNA"/>
</dbReference>
<keyword evidence="1" id="KW-1133">Transmembrane helix</keyword>
<proteinExistence type="predicted"/>
<evidence type="ECO:0000313" key="4">
    <source>
        <dbReference type="WBParaSite" id="SRAE_X000036100.1"/>
    </source>
</evidence>
<gene>
    <name evidence="2 4 5" type="ORF">SRAE_X000036100</name>
</gene>
<name>A0A090LTR4_STRRB</name>
<evidence type="ECO:0000313" key="2">
    <source>
        <dbReference type="EMBL" id="CEF71034.1"/>
    </source>
</evidence>
<dbReference type="GeneID" id="36383414"/>
<reference evidence="4" key="2">
    <citation type="submission" date="2020-12" db="UniProtKB">
        <authorList>
            <consortium name="WormBaseParasite"/>
        </authorList>
    </citation>
    <scope>IDENTIFICATION</scope>
</reference>
<dbReference type="WBParaSite" id="SRAE_X000036100.1">
    <property type="protein sequence ID" value="SRAE_X000036100.1"/>
    <property type="gene ID" value="WBGene00265920"/>
</dbReference>